<sequence length="844" mass="90482">MTALRLASVSFATLILAAPALAQTQTQTQTVTGSGEANVPEIVVTLQKREQKLLNVPAAVTGLSASFLTDVGVTDFAEMSLFVPGFEVQDQSPNNPGFVMRGITSDSGAATGEARVSVFQDGVSISRARGAYVELFDLDRVEVAKGPQSTLFGRGALIGAVNIIQAKAKPVLDGKAAISAGDYNYRMADAMVNVPLSDTLAVRLSGRAKHRDGYTENLLGGEDFNGLGSDALRFTVAWRPTDTLRFDLITNYQKDSTPGTGFKSGTFTPTDPTTGAVIGDLSPTSGAALANGAGFKSRDLGLERIVAGTTLLGEWRLSDAYRLSSISAYRRFSASEVFDADGMSLPLLAIAEDAKGKQWSQELRLNYDAGGALSWFAGLSYFKEEASTAVPMQINERLAGLFLGNALARPTPQSPAVLDATANTAFGVLSPYVLTNHRESSVSFGKIESVDAYADLTWRVTPKLELSAGVRYTRDDKVSGYAASVETPSALAATSSLTPVITANVQAQVTQLVTQYVQATGSPPSQVQINTWTAQVTPLVVQAVVAGMPPVGIFKQPTPGNGNRVDQTFSDDGVTYRLVARYAFSDTLNAYVSAARGRQPKVVSGDSGSTPLAAPKFTSADAEIVDSLELGLKMRLLDGRLSWDTAVYGYKYKNFQTQVATSSGGLITVSAGQADAYGLETQAYFRLTPGADLFLTYAYSHARFGNGLYEDNRFRLNPDHSLSFGGRFKFSTQNARFWFTPTYTWQSEVVFDDNNDFPKYQPAVPGLRPVADTKQDEKQDAYGLLNLRLGYAPLNAPWSVEVYADNVTDEAYIKDAGNTGDNLGIATFIAGEPRMVGVTLRINY</sequence>
<evidence type="ECO:0000256" key="10">
    <source>
        <dbReference type="ARBA" id="ARBA00023237"/>
    </source>
</evidence>
<evidence type="ECO:0000256" key="12">
    <source>
        <dbReference type="RuleBase" id="RU003357"/>
    </source>
</evidence>
<proteinExistence type="inferred from homology"/>
<evidence type="ECO:0000259" key="14">
    <source>
        <dbReference type="Pfam" id="PF00593"/>
    </source>
</evidence>
<evidence type="ECO:0000256" key="5">
    <source>
        <dbReference type="ARBA" id="ARBA00022692"/>
    </source>
</evidence>
<keyword evidence="3 11" id="KW-1134">Transmembrane beta strand</keyword>
<evidence type="ECO:0000256" key="11">
    <source>
        <dbReference type="PROSITE-ProRule" id="PRU01360"/>
    </source>
</evidence>
<keyword evidence="8 12" id="KW-0798">TonB box</keyword>
<evidence type="ECO:0000256" key="8">
    <source>
        <dbReference type="ARBA" id="ARBA00023077"/>
    </source>
</evidence>
<keyword evidence="6" id="KW-0408">Iron</keyword>
<keyword evidence="16" id="KW-0675">Receptor</keyword>
<dbReference type="PANTHER" id="PTHR32552:SF81">
    <property type="entry name" value="TONB-DEPENDENT OUTER MEMBRANE RECEPTOR"/>
    <property type="match status" value="1"/>
</dbReference>
<evidence type="ECO:0000256" key="4">
    <source>
        <dbReference type="ARBA" id="ARBA00022496"/>
    </source>
</evidence>
<dbReference type="KEGG" id="aex:Astex_0790"/>
<feature type="chain" id="PRO_5003226780" evidence="13">
    <location>
        <begin position="23"/>
        <end position="844"/>
    </location>
</feature>
<keyword evidence="13" id="KW-0732">Signal</keyword>
<dbReference type="GO" id="GO:0006826">
    <property type="term" value="P:iron ion transport"/>
    <property type="evidence" value="ECO:0007669"/>
    <property type="project" value="UniProtKB-KW"/>
</dbReference>
<keyword evidence="2 11" id="KW-0813">Transport</keyword>
<dbReference type="Gene3D" id="2.40.170.20">
    <property type="entry name" value="TonB-dependent receptor, beta-barrel domain"/>
    <property type="match status" value="2"/>
</dbReference>
<dbReference type="Pfam" id="PF00593">
    <property type="entry name" value="TonB_dep_Rec_b-barrel"/>
    <property type="match status" value="1"/>
</dbReference>
<evidence type="ECO:0000256" key="3">
    <source>
        <dbReference type="ARBA" id="ARBA00022452"/>
    </source>
</evidence>
<dbReference type="AlphaFoldDB" id="E8RKJ4"/>
<dbReference type="Proteomes" id="UP000001492">
    <property type="component" value="Chromosome 1"/>
</dbReference>
<dbReference type="PROSITE" id="PS52016">
    <property type="entry name" value="TONB_DEPENDENT_REC_3"/>
    <property type="match status" value="1"/>
</dbReference>
<dbReference type="InterPro" id="IPR036942">
    <property type="entry name" value="Beta-barrel_TonB_sf"/>
</dbReference>
<dbReference type="OrthoDB" id="7167567at2"/>
<comment type="subcellular location">
    <subcellularLocation>
        <location evidence="1 11">Cell outer membrane</location>
        <topology evidence="1 11">Multi-pass membrane protein</topology>
    </subcellularLocation>
</comment>
<keyword evidence="9 11" id="KW-0472">Membrane</keyword>
<dbReference type="eggNOG" id="COG4773">
    <property type="taxonomic scope" value="Bacteria"/>
</dbReference>
<keyword evidence="7" id="KW-0406">Ion transport</keyword>
<dbReference type="EMBL" id="CP002395">
    <property type="protein sequence ID" value="ADU12474.1"/>
    <property type="molecule type" value="Genomic_DNA"/>
</dbReference>
<feature type="domain" description="TonB-dependent receptor-like beta-barrel" evidence="14">
    <location>
        <begin position="329"/>
        <end position="807"/>
    </location>
</feature>
<feature type="domain" description="TonB-dependent receptor plug" evidence="15">
    <location>
        <begin position="53"/>
        <end position="159"/>
    </location>
</feature>
<dbReference type="GO" id="GO:0009279">
    <property type="term" value="C:cell outer membrane"/>
    <property type="evidence" value="ECO:0007669"/>
    <property type="project" value="UniProtKB-SubCell"/>
</dbReference>
<evidence type="ECO:0000313" key="17">
    <source>
        <dbReference type="Proteomes" id="UP000001492"/>
    </source>
</evidence>
<gene>
    <name evidence="16" type="ordered locus">Astex_0790</name>
</gene>
<keyword evidence="10 11" id="KW-0998">Cell outer membrane</keyword>
<dbReference type="InterPro" id="IPR000531">
    <property type="entry name" value="Beta-barrel_TonB"/>
</dbReference>
<dbReference type="InterPro" id="IPR039426">
    <property type="entry name" value="TonB-dep_rcpt-like"/>
</dbReference>
<comment type="similarity">
    <text evidence="11 12">Belongs to the TonB-dependent receptor family.</text>
</comment>
<dbReference type="PANTHER" id="PTHR32552">
    <property type="entry name" value="FERRICHROME IRON RECEPTOR-RELATED"/>
    <property type="match status" value="1"/>
</dbReference>
<organism evidence="16 17">
    <name type="scientific">Asticcacaulis excentricus (strain ATCC 15261 / DSM 4724 / KCTC 12464 / NCIMB 9791 / VKM B-1370 / CB 48)</name>
    <dbReference type="NCBI Taxonomy" id="573065"/>
    <lineage>
        <taxon>Bacteria</taxon>
        <taxon>Pseudomonadati</taxon>
        <taxon>Pseudomonadota</taxon>
        <taxon>Alphaproteobacteria</taxon>
        <taxon>Caulobacterales</taxon>
        <taxon>Caulobacteraceae</taxon>
        <taxon>Asticcacaulis</taxon>
    </lineage>
</organism>
<evidence type="ECO:0000256" key="9">
    <source>
        <dbReference type="ARBA" id="ARBA00023136"/>
    </source>
</evidence>
<evidence type="ECO:0000256" key="1">
    <source>
        <dbReference type="ARBA" id="ARBA00004571"/>
    </source>
</evidence>
<accession>E8RKJ4</accession>
<keyword evidence="5 11" id="KW-0812">Transmembrane</keyword>
<keyword evidence="4" id="KW-0410">Iron transport</keyword>
<evidence type="ECO:0000256" key="2">
    <source>
        <dbReference type="ARBA" id="ARBA00022448"/>
    </source>
</evidence>
<keyword evidence="17" id="KW-1185">Reference proteome</keyword>
<dbReference type="RefSeq" id="WP_013478308.1">
    <property type="nucleotide sequence ID" value="NC_014816.1"/>
</dbReference>
<dbReference type="Pfam" id="PF07715">
    <property type="entry name" value="Plug"/>
    <property type="match status" value="1"/>
</dbReference>
<name>E8RKJ4_ASTEC</name>
<protein>
    <submittedName>
        <fullName evidence="16">TonB-dependent receptor</fullName>
    </submittedName>
</protein>
<dbReference type="STRING" id="573065.Astex_0790"/>
<evidence type="ECO:0000313" key="16">
    <source>
        <dbReference type="EMBL" id="ADU12474.1"/>
    </source>
</evidence>
<dbReference type="SUPFAM" id="SSF56935">
    <property type="entry name" value="Porins"/>
    <property type="match status" value="1"/>
</dbReference>
<feature type="signal peptide" evidence="13">
    <location>
        <begin position="1"/>
        <end position="22"/>
    </location>
</feature>
<dbReference type="InterPro" id="IPR012910">
    <property type="entry name" value="Plug_dom"/>
</dbReference>
<evidence type="ECO:0000256" key="13">
    <source>
        <dbReference type="SAM" id="SignalP"/>
    </source>
</evidence>
<dbReference type="HOGENOM" id="CLU_008287_15_0_5"/>
<evidence type="ECO:0000256" key="7">
    <source>
        <dbReference type="ARBA" id="ARBA00023065"/>
    </source>
</evidence>
<evidence type="ECO:0000259" key="15">
    <source>
        <dbReference type="Pfam" id="PF07715"/>
    </source>
</evidence>
<reference evidence="17" key="1">
    <citation type="submission" date="2010-12" db="EMBL/GenBank/DDBJ databases">
        <title>Complete sequence of chromosome 1 of Asticcacaulis excentricus CB 48.</title>
        <authorList>
            <consortium name="US DOE Joint Genome Institute"/>
            <person name="Lucas S."/>
            <person name="Copeland A."/>
            <person name="Lapidus A."/>
            <person name="Cheng J.-F."/>
            <person name="Bruce D."/>
            <person name="Goodwin L."/>
            <person name="Pitluck S."/>
            <person name="Teshima H."/>
            <person name="Davenport K."/>
            <person name="Detter J.C."/>
            <person name="Han C."/>
            <person name="Tapia R."/>
            <person name="Land M."/>
            <person name="Hauser L."/>
            <person name="Jeffries C."/>
            <person name="Kyrpides N."/>
            <person name="Ivanova N."/>
            <person name="Ovchinnikova G."/>
            <person name="Brun Y.V."/>
            <person name="Woyke T."/>
        </authorList>
    </citation>
    <scope>NUCLEOTIDE SEQUENCE [LARGE SCALE GENOMIC DNA]</scope>
    <source>
        <strain evidence="17">ATCC 15261 / DSM 4724 / KCTC 12464 / NCIMB 9791 / VKM B-1370 / CB 48</strain>
    </source>
</reference>
<dbReference type="eggNOG" id="COG1629">
    <property type="taxonomic scope" value="Bacteria"/>
</dbReference>
<evidence type="ECO:0000256" key="6">
    <source>
        <dbReference type="ARBA" id="ARBA00023004"/>
    </source>
</evidence>